<dbReference type="PANTHER" id="PTHR42887">
    <property type="entry name" value="OS12G0638800 PROTEIN"/>
    <property type="match status" value="1"/>
</dbReference>
<evidence type="ECO:0000256" key="2">
    <source>
        <dbReference type="ARBA" id="ARBA00022630"/>
    </source>
</evidence>
<protein>
    <recommendedName>
        <fullName evidence="8">Flavoprotein, HI0933 family</fullName>
    </recommendedName>
</protein>
<sequence>MKTTKTVVIGAGPSGLFAAIQAAEKGERVVVLERNKEAGKKLLLTGEGRCNLTSTLPPDQVLDQVFQDADFLYSSLYTFPPVRTREFFSGRGLKLKEERGSRIYPKNDSAESVRRLLVNKAEKAGVNIIYESRAEEIIYDSRCRGVRLQRGDKINSDRVILAAGGCSYPWTGSDGSGYTLAQKTGHSLRPEPVPALVPLKVAEDWPADAAGLKLKNTGLKLKRENEILFTETGEIELREDELGGAAVLAASCYFEKGAGKSSLIIDLKPGLDKNKLDDRLKRDFDKFSNKLYRNAFKELLPAWLRPVIVKLSEIPGNKRINQITAGQRQALAGLLKNLQLRVTGTSGYKRAIITRGGISTDEIDPSTMESKILPGLYFAGEIMAPAAHTGGHNLQIAFSTAYLAAAGGE</sequence>
<evidence type="ECO:0008006" key="8">
    <source>
        <dbReference type="Google" id="ProtNLM"/>
    </source>
</evidence>
<feature type="domain" description="RsdA/BaiN/AoA(So)-like insert" evidence="5">
    <location>
        <begin position="193"/>
        <end position="353"/>
    </location>
</feature>
<evidence type="ECO:0000259" key="4">
    <source>
        <dbReference type="Pfam" id="PF03486"/>
    </source>
</evidence>
<dbReference type="Gene3D" id="1.10.8.260">
    <property type="entry name" value="HI0933 insert domain-like"/>
    <property type="match status" value="1"/>
</dbReference>
<proteinExistence type="predicted"/>
<dbReference type="Gene3D" id="2.40.30.10">
    <property type="entry name" value="Translation factors"/>
    <property type="match status" value="1"/>
</dbReference>
<dbReference type="PRINTS" id="PR00368">
    <property type="entry name" value="FADPNR"/>
</dbReference>
<dbReference type="PRINTS" id="PR00411">
    <property type="entry name" value="PNDRDTASEI"/>
</dbReference>
<dbReference type="InterPro" id="IPR057661">
    <property type="entry name" value="RsdA/BaiN/AoA(So)_Rossmann"/>
</dbReference>
<dbReference type="Pfam" id="PF22780">
    <property type="entry name" value="HI0933_like_1st"/>
    <property type="match status" value="1"/>
</dbReference>
<dbReference type="Pfam" id="PF03486">
    <property type="entry name" value="HI0933_like"/>
    <property type="match status" value="1"/>
</dbReference>
<evidence type="ECO:0000313" key="6">
    <source>
        <dbReference type="EMBL" id="SDL62318.1"/>
    </source>
</evidence>
<dbReference type="Proteomes" id="UP000199476">
    <property type="component" value="Unassembled WGS sequence"/>
</dbReference>
<organism evidence="6 7">
    <name type="scientific">Halarsenatibacter silvermanii</name>
    <dbReference type="NCBI Taxonomy" id="321763"/>
    <lineage>
        <taxon>Bacteria</taxon>
        <taxon>Bacillati</taxon>
        <taxon>Bacillota</taxon>
        <taxon>Clostridia</taxon>
        <taxon>Halanaerobiales</taxon>
        <taxon>Halarsenatibacteraceae</taxon>
        <taxon>Halarsenatibacter</taxon>
    </lineage>
</organism>
<accession>A0A1G9LKE3</accession>
<evidence type="ECO:0000259" key="5">
    <source>
        <dbReference type="Pfam" id="PF22780"/>
    </source>
</evidence>
<evidence type="ECO:0000256" key="1">
    <source>
        <dbReference type="ARBA" id="ARBA00001974"/>
    </source>
</evidence>
<dbReference type="Gene3D" id="3.50.50.60">
    <property type="entry name" value="FAD/NAD(P)-binding domain"/>
    <property type="match status" value="1"/>
</dbReference>
<dbReference type="InterPro" id="IPR023166">
    <property type="entry name" value="BaiN-like_dom_sf"/>
</dbReference>
<gene>
    <name evidence="6" type="ORF">SAMN04488692_10688</name>
</gene>
<dbReference type="SUPFAM" id="SSF160996">
    <property type="entry name" value="HI0933 insert domain-like"/>
    <property type="match status" value="1"/>
</dbReference>
<keyword evidence="7" id="KW-1185">Reference proteome</keyword>
<dbReference type="RefSeq" id="WP_089759181.1">
    <property type="nucleotide sequence ID" value="NZ_FNGO01000006.1"/>
</dbReference>
<comment type="cofactor">
    <cofactor evidence="1">
        <name>FAD</name>
        <dbReference type="ChEBI" id="CHEBI:57692"/>
    </cofactor>
</comment>
<feature type="domain" description="RsdA/BaiN/AoA(So)-like Rossmann fold-like" evidence="4">
    <location>
        <begin position="5"/>
        <end position="406"/>
    </location>
</feature>
<name>A0A1G9LKE3_9FIRM</name>
<dbReference type="OrthoDB" id="9773233at2"/>
<evidence type="ECO:0000256" key="3">
    <source>
        <dbReference type="ARBA" id="ARBA00022827"/>
    </source>
</evidence>
<dbReference type="InterPro" id="IPR036188">
    <property type="entry name" value="FAD/NAD-bd_sf"/>
</dbReference>
<evidence type="ECO:0000313" key="7">
    <source>
        <dbReference type="Proteomes" id="UP000199476"/>
    </source>
</evidence>
<keyword evidence="2" id="KW-0285">Flavoprotein</keyword>
<dbReference type="STRING" id="321763.SAMN04488692_10688"/>
<dbReference type="NCBIfam" id="TIGR00275">
    <property type="entry name" value="aminoacetone oxidase family FAD-binding enzyme"/>
    <property type="match status" value="1"/>
</dbReference>
<reference evidence="6 7" key="1">
    <citation type="submission" date="2016-10" db="EMBL/GenBank/DDBJ databases">
        <authorList>
            <person name="de Groot N.N."/>
        </authorList>
    </citation>
    <scope>NUCLEOTIDE SEQUENCE [LARGE SCALE GENOMIC DNA]</scope>
    <source>
        <strain evidence="6 7">SLAS-1</strain>
    </source>
</reference>
<dbReference type="EMBL" id="FNGO01000006">
    <property type="protein sequence ID" value="SDL62318.1"/>
    <property type="molecule type" value="Genomic_DNA"/>
</dbReference>
<dbReference type="SUPFAM" id="SSF51905">
    <property type="entry name" value="FAD/NAD(P)-binding domain"/>
    <property type="match status" value="1"/>
</dbReference>
<dbReference type="AlphaFoldDB" id="A0A1G9LKE3"/>
<keyword evidence="3" id="KW-0274">FAD</keyword>
<dbReference type="PANTHER" id="PTHR42887:SF2">
    <property type="entry name" value="OS12G0638800 PROTEIN"/>
    <property type="match status" value="1"/>
</dbReference>
<dbReference type="InterPro" id="IPR004792">
    <property type="entry name" value="BaiN-like"/>
</dbReference>
<dbReference type="InterPro" id="IPR055178">
    <property type="entry name" value="RsdA/BaiN/AoA(So)-like_dom"/>
</dbReference>